<dbReference type="InterPro" id="IPR015815">
    <property type="entry name" value="HIBADH-related"/>
</dbReference>
<dbReference type="PANTHER" id="PTHR43580:SF2">
    <property type="entry name" value="CYTOKINE-LIKE NUCLEAR FACTOR N-PAC"/>
    <property type="match status" value="1"/>
</dbReference>
<comment type="similarity">
    <text evidence="1">Belongs to the HIBADH-related family.</text>
</comment>
<dbReference type="EMBL" id="CP126980">
    <property type="protein sequence ID" value="WIM93317.1"/>
    <property type="molecule type" value="Genomic_DNA"/>
</dbReference>
<dbReference type="PIRSF" id="PIRSF000103">
    <property type="entry name" value="HIBADH"/>
    <property type="match status" value="1"/>
</dbReference>
<reference evidence="4 5" key="1">
    <citation type="submission" date="2023-06" db="EMBL/GenBank/DDBJ databases">
        <authorList>
            <person name="Yushchuk O."/>
            <person name="Binda E."/>
            <person name="Ruckert-Reed C."/>
            <person name="Fedorenko V."/>
            <person name="Kalinowski J."/>
            <person name="Marinelli F."/>
        </authorList>
    </citation>
    <scope>NUCLEOTIDE SEQUENCE [LARGE SCALE GENOMIC DNA]</scope>
    <source>
        <strain evidence="4 5">NRRL 3884</strain>
    </source>
</reference>
<dbReference type="SUPFAM" id="SSF48179">
    <property type="entry name" value="6-phosphogluconate dehydrogenase C-terminal domain-like"/>
    <property type="match status" value="1"/>
</dbReference>
<gene>
    <name evidence="4" type="ORF">ACTOB_005294</name>
</gene>
<evidence type="ECO:0000256" key="2">
    <source>
        <dbReference type="ARBA" id="ARBA00023002"/>
    </source>
</evidence>
<organism evidence="4 5">
    <name type="scientific">Actinoplanes oblitus</name>
    <dbReference type="NCBI Taxonomy" id="3040509"/>
    <lineage>
        <taxon>Bacteria</taxon>
        <taxon>Bacillati</taxon>
        <taxon>Actinomycetota</taxon>
        <taxon>Actinomycetes</taxon>
        <taxon>Micromonosporales</taxon>
        <taxon>Micromonosporaceae</taxon>
        <taxon>Actinoplanes</taxon>
    </lineage>
</organism>
<dbReference type="InterPro" id="IPR036291">
    <property type="entry name" value="NAD(P)-bd_dom_sf"/>
</dbReference>
<keyword evidence="2 4" id="KW-0560">Oxidoreductase</keyword>
<dbReference type="PANTHER" id="PTHR43580">
    <property type="entry name" value="OXIDOREDUCTASE GLYR1-RELATED"/>
    <property type="match status" value="1"/>
</dbReference>
<feature type="domain" description="6-phosphogluconate dehydrogenase NADP-binding" evidence="3">
    <location>
        <begin position="3"/>
        <end position="146"/>
    </location>
</feature>
<evidence type="ECO:0000313" key="4">
    <source>
        <dbReference type="EMBL" id="WIM93317.1"/>
    </source>
</evidence>
<dbReference type="Pfam" id="PF03446">
    <property type="entry name" value="NAD_binding_2"/>
    <property type="match status" value="1"/>
</dbReference>
<dbReference type="InterPro" id="IPR051265">
    <property type="entry name" value="HIBADH-related_NP60_sf"/>
</dbReference>
<dbReference type="EC" id="1.1.-.-" evidence="4"/>
<dbReference type="Proteomes" id="UP001240150">
    <property type="component" value="Chromosome"/>
</dbReference>
<dbReference type="InterPro" id="IPR008927">
    <property type="entry name" value="6-PGluconate_DH-like_C_sf"/>
</dbReference>
<evidence type="ECO:0000313" key="5">
    <source>
        <dbReference type="Proteomes" id="UP001240150"/>
    </source>
</evidence>
<name>A0ABY8W7L2_9ACTN</name>
<evidence type="ECO:0000259" key="3">
    <source>
        <dbReference type="Pfam" id="PF03446"/>
    </source>
</evidence>
<proteinExistence type="inferred from homology"/>
<evidence type="ECO:0000256" key="1">
    <source>
        <dbReference type="ARBA" id="ARBA00009080"/>
    </source>
</evidence>
<dbReference type="InterPro" id="IPR006115">
    <property type="entry name" value="6PGDH_NADP-bd"/>
</dbReference>
<keyword evidence="5" id="KW-1185">Reference proteome</keyword>
<sequence>MENIAVLGTGRMGSATVRRLSAAGYPVTAWNRDPARAEATGAKVARTPAEAIAGADVVITMLTDGAAVSAVLFDSGATLRPGTVLVQMSTIGPTATGTIVDRLPAGVSFVDAPVMGSVDAGAAGTLVILAGGAVDAAEPVLRHLGTVQRCGPAGAASAIKVMQMTAALTAIGALHDTLEVAAGLGIDRAAALDLLAAGPLAGALRRATSTTADFPVALAAKDLRFAYGKTPVVEATLNLLAAVPDQRADVSALINPGPG</sequence>
<dbReference type="GO" id="GO:0016491">
    <property type="term" value="F:oxidoreductase activity"/>
    <property type="evidence" value="ECO:0007669"/>
    <property type="project" value="UniProtKB-KW"/>
</dbReference>
<accession>A0ABY8W7L2</accession>
<protein>
    <submittedName>
        <fullName evidence="4">NAD(P)-dependent oxidoreductase</fullName>
        <ecNumber evidence="4">1.1.-.-</ecNumber>
    </submittedName>
</protein>
<dbReference type="RefSeq" id="WP_284914524.1">
    <property type="nucleotide sequence ID" value="NZ_CP126980.1"/>
</dbReference>
<dbReference type="SUPFAM" id="SSF51735">
    <property type="entry name" value="NAD(P)-binding Rossmann-fold domains"/>
    <property type="match status" value="1"/>
</dbReference>
<dbReference type="Gene3D" id="3.40.50.720">
    <property type="entry name" value="NAD(P)-binding Rossmann-like Domain"/>
    <property type="match status" value="1"/>
</dbReference>